<feature type="region of interest" description="Disordered" evidence="1">
    <location>
        <begin position="115"/>
        <end position="142"/>
    </location>
</feature>
<feature type="chain" id="PRO_5034873026" evidence="2">
    <location>
        <begin position="29"/>
        <end position="834"/>
    </location>
</feature>
<feature type="compositionally biased region" description="Basic and acidic residues" evidence="1">
    <location>
        <begin position="475"/>
        <end position="489"/>
    </location>
</feature>
<evidence type="ECO:0000313" key="3">
    <source>
        <dbReference type="EMBL" id="CAE6435918.1"/>
    </source>
</evidence>
<dbReference type="AlphaFoldDB" id="A0A8H2XV20"/>
<organism evidence="3 4">
    <name type="scientific">Rhizoctonia solani</name>
    <dbReference type="NCBI Taxonomy" id="456999"/>
    <lineage>
        <taxon>Eukaryota</taxon>
        <taxon>Fungi</taxon>
        <taxon>Dikarya</taxon>
        <taxon>Basidiomycota</taxon>
        <taxon>Agaricomycotina</taxon>
        <taxon>Agaricomycetes</taxon>
        <taxon>Cantharellales</taxon>
        <taxon>Ceratobasidiaceae</taxon>
        <taxon>Rhizoctonia</taxon>
    </lineage>
</organism>
<evidence type="ECO:0000256" key="1">
    <source>
        <dbReference type="SAM" id="MobiDB-lite"/>
    </source>
</evidence>
<keyword evidence="2" id="KW-0732">Signal</keyword>
<feature type="region of interest" description="Disordered" evidence="1">
    <location>
        <begin position="155"/>
        <end position="210"/>
    </location>
</feature>
<evidence type="ECO:0000313" key="4">
    <source>
        <dbReference type="Proteomes" id="UP000663826"/>
    </source>
</evidence>
<comment type="caution">
    <text evidence="3">The sequence shown here is derived from an EMBL/GenBank/DDBJ whole genome shotgun (WGS) entry which is preliminary data.</text>
</comment>
<proteinExistence type="predicted"/>
<feature type="signal peptide" evidence="2">
    <location>
        <begin position="1"/>
        <end position="28"/>
    </location>
</feature>
<dbReference type="EMBL" id="CAJMWQ010001115">
    <property type="protein sequence ID" value="CAE6435918.1"/>
    <property type="molecule type" value="Genomic_DNA"/>
</dbReference>
<protein>
    <submittedName>
        <fullName evidence="3">Uncharacterized protein</fullName>
    </submittedName>
</protein>
<sequence>MGHAKSQSFSLFRSTGLACALVLPLVTALPSQERKLGEPLFEPVDFPPDIATSAPLMRRATEDNEVAHGRYLRQVQAAAVFEASRLSARALREQEEQEGKLKLWDALSHYNAQDDHTRRGHFQPPNHADDSQISTTTPKPPVPLAIIEESEPVYPRDHHHHSHHPDDHSQGGHSEHWFEHHGLKPDSFHQNHHHGHHHHHHHHHHSRQIGKSLGPSRLIQIRRPAVDGDETVTLVAPLSVRPTEEHLPEAEKEENTVNSGIMSLKARARTEQKIDPSREEMRLDMGGSSEEFKDGLSSRGIFEARGQTANKISGIIDLVQGSPDGEKLGGLSVSALPPNNSISATTSSIYTLLIDSTSNLVDQATFFMHTFEDQSTFDHETPAGVPRDLLVALEIPDVSDRSSPKRLCATFNPLEVDIQTFGLALCMDQDSAVNNRRMSQAFKYSPGNRLLAPYYGAEGARESVLAAVNERIHAVDSDEDVHPPRKSGENRTGIYGLDPNAPMFSSNLANLASFNDSLGSSDVLGSNSSAYESPQLESSSSSYPAGGSSKTVAAMGSKPTPLLSVNNTSSDNHPLIIGEPNSEIDAAASGESPKGVVMVFLSIAESGSWRRTKQDMDTLAERNKALASYQEIGLASKDATELHHWAAINKLSSNTVAQPNSKVNDSGIPGKATGVLISGHESANKSGTSVKYWSDSTILNLDKEALVEDDGAAPNEFDASTIPNESREPLPPKPVLNVAYFGDSGRSAPVPPADQADFARPILVADPLPKHEVAPTPGSTPLEGPHKVEKDTSTTLQASPLREGQADPDLVLGVMATVPKDQLGPLGIPIDASD</sequence>
<name>A0A8H2XV20_9AGAM</name>
<feature type="compositionally biased region" description="Low complexity" evidence="1">
    <location>
        <begin position="528"/>
        <end position="549"/>
    </location>
</feature>
<feature type="compositionally biased region" description="Basic and acidic residues" evidence="1">
    <location>
        <begin position="164"/>
        <end position="189"/>
    </location>
</feature>
<dbReference type="Proteomes" id="UP000663826">
    <property type="component" value="Unassembled WGS sequence"/>
</dbReference>
<reference evidence="3" key="1">
    <citation type="submission" date="2021-01" db="EMBL/GenBank/DDBJ databases">
        <authorList>
            <person name="Kaushik A."/>
        </authorList>
    </citation>
    <scope>NUCLEOTIDE SEQUENCE</scope>
    <source>
        <strain evidence="3">AG1-1B</strain>
    </source>
</reference>
<feature type="compositionally biased region" description="Basic residues" evidence="1">
    <location>
        <begin position="190"/>
        <end position="208"/>
    </location>
</feature>
<accession>A0A8H2XV20</accession>
<evidence type="ECO:0000256" key="2">
    <source>
        <dbReference type="SAM" id="SignalP"/>
    </source>
</evidence>
<feature type="region of interest" description="Disordered" evidence="1">
    <location>
        <begin position="713"/>
        <end position="734"/>
    </location>
</feature>
<gene>
    <name evidence="3" type="ORF">RDB_LOCUS64748</name>
</gene>
<feature type="region of interest" description="Disordered" evidence="1">
    <location>
        <begin position="525"/>
        <end position="556"/>
    </location>
</feature>
<feature type="region of interest" description="Disordered" evidence="1">
    <location>
        <begin position="475"/>
        <end position="494"/>
    </location>
</feature>
<feature type="region of interest" description="Disordered" evidence="1">
    <location>
        <begin position="769"/>
        <end position="808"/>
    </location>
</feature>